<feature type="signal peptide" evidence="1">
    <location>
        <begin position="1"/>
        <end position="18"/>
    </location>
</feature>
<comment type="caution">
    <text evidence="2">The sequence shown here is derived from an EMBL/GenBank/DDBJ whole genome shotgun (WGS) entry which is preliminary data.</text>
</comment>
<keyword evidence="3" id="KW-1185">Reference proteome</keyword>
<name>A0AAJ0BZ00_9PEZI</name>
<evidence type="ECO:0000313" key="2">
    <source>
        <dbReference type="EMBL" id="KAK1765652.1"/>
    </source>
</evidence>
<organism evidence="2 3">
    <name type="scientific">Phialemonium atrogriseum</name>
    <dbReference type="NCBI Taxonomy" id="1093897"/>
    <lineage>
        <taxon>Eukaryota</taxon>
        <taxon>Fungi</taxon>
        <taxon>Dikarya</taxon>
        <taxon>Ascomycota</taxon>
        <taxon>Pezizomycotina</taxon>
        <taxon>Sordariomycetes</taxon>
        <taxon>Sordariomycetidae</taxon>
        <taxon>Cephalothecales</taxon>
        <taxon>Cephalothecaceae</taxon>
        <taxon>Phialemonium</taxon>
    </lineage>
</organism>
<protein>
    <submittedName>
        <fullName evidence="2">Uncharacterized protein</fullName>
    </submittedName>
</protein>
<dbReference type="Proteomes" id="UP001244011">
    <property type="component" value="Unassembled WGS sequence"/>
</dbReference>
<evidence type="ECO:0000313" key="3">
    <source>
        <dbReference type="Proteomes" id="UP001244011"/>
    </source>
</evidence>
<feature type="chain" id="PRO_5042569439" evidence="1">
    <location>
        <begin position="19"/>
        <end position="132"/>
    </location>
</feature>
<dbReference type="AlphaFoldDB" id="A0AAJ0BZ00"/>
<keyword evidence="1" id="KW-0732">Signal</keyword>
<accession>A0AAJ0BZ00</accession>
<gene>
    <name evidence="2" type="ORF">QBC33DRAFT_127723</name>
</gene>
<reference evidence="2" key="1">
    <citation type="submission" date="2023-06" db="EMBL/GenBank/DDBJ databases">
        <title>Genome-scale phylogeny and comparative genomics of the fungal order Sordariales.</title>
        <authorList>
            <consortium name="Lawrence Berkeley National Laboratory"/>
            <person name="Hensen N."/>
            <person name="Bonometti L."/>
            <person name="Westerberg I."/>
            <person name="Brannstrom I.O."/>
            <person name="Guillou S."/>
            <person name="Cros-Aarteil S."/>
            <person name="Calhoun S."/>
            <person name="Haridas S."/>
            <person name="Kuo A."/>
            <person name="Mondo S."/>
            <person name="Pangilinan J."/>
            <person name="Riley R."/>
            <person name="Labutti K."/>
            <person name="Andreopoulos B."/>
            <person name="Lipzen A."/>
            <person name="Chen C."/>
            <person name="Yanf M."/>
            <person name="Daum C."/>
            <person name="Ng V."/>
            <person name="Clum A."/>
            <person name="Steindorff A."/>
            <person name="Ohm R."/>
            <person name="Martin F."/>
            <person name="Silar P."/>
            <person name="Natvig D."/>
            <person name="Lalanne C."/>
            <person name="Gautier V."/>
            <person name="Ament-Velasquez S.L."/>
            <person name="Kruys A."/>
            <person name="Hutchinson M.I."/>
            <person name="Powell A.J."/>
            <person name="Barry K."/>
            <person name="Miller A.N."/>
            <person name="Grigoriev I.V."/>
            <person name="Debuchy R."/>
            <person name="Gladieux P."/>
            <person name="Thoren M.H."/>
            <person name="Johannesson H."/>
        </authorList>
    </citation>
    <scope>NUCLEOTIDE SEQUENCE</scope>
    <source>
        <strain evidence="2">8032-3</strain>
    </source>
</reference>
<dbReference type="RefSeq" id="XP_060281865.1">
    <property type="nucleotide sequence ID" value="XM_060422033.1"/>
</dbReference>
<dbReference type="EMBL" id="MU839014">
    <property type="protein sequence ID" value="KAK1765652.1"/>
    <property type="molecule type" value="Genomic_DNA"/>
</dbReference>
<proteinExistence type="predicted"/>
<evidence type="ECO:0000256" key="1">
    <source>
        <dbReference type="SAM" id="SignalP"/>
    </source>
</evidence>
<dbReference type="GeneID" id="85305220"/>
<sequence>MKCLTLVVALALACMSMATPVEKREVGGILICNGPEATGNCTYSVYEMDRCYNMTDQFYQDAATFAPDGEAFYCYPYIMPCGGICTSPTGCTFGAVSFDYVNKYNLSEIGWDHYIASFECHLNTTDSGVVNG</sequence>